<dbReference type="Proteomes" id="UP000762676">
    <property type="component" value="Unassembled WGS sequence"/>
</dbReference>
<organism evidence="1 2">
    <name type="scientific">Elysia marginata</name>
    <dbReference type="NCBI Taxonomy" id="1093978"/>
    <lineage>
        <taxon>Eukaryota</taxon>
        <taxon>Metazoa</taxon>
        <taxon>Spiralia</taxon>
        <taxon>Lophotrochozoa</taxon>
        <taxon>Mollusca</taxon>
        <taxon>Gastropoda</taxon>
        <taxon>Heterobranchia</taxon>
        <taxon>Euthyneura</taxon>
        <taxon>Panpulmonata</taxon>
        <taxon>Sacoglossa</taxon>
        <taxon>Placobranchoidea</taxon>
        <taxon>Plakobranchidae</taxon>
        <taxon>Elysia</taxon>
    </lineage>
</organism>
<comment type="caution">
    <text evidence="1">The sequence shown here is derived from an EMBL/GenBank/DDBJ whole genome shotgun (WGS) entry which is preliminary data.</text>
</comment>
<evidence type="ECO:0000313" key="1">
    <source>
        <dbReference type="EMBL" id="GFR77930.1"/>
    </source>
</evidence>
<protein>
    <recommendedName>
        <fullName evidence="3">Cadherin domain-containing protein</fullName>
    </recommendedName>
</protein>
<accession>A0AAV4G048</accession>
<reference evidence="1 2" key="1">
    <citation type="journal article" date="2021" name="Elife">
        <title>Chloroplast acquisition without the gene transfer in kleptoplastic sea slugs, Plakobranchus ocellatus.</title>
        <authorList>
            <person name="Maeda T."/>
            <person name="Takahashi S."/>
            <person name="Yoshida T."/>
            <person name="Shimamura S."/>
            <person name="Takaki Y."/>
            <person name="Nagai Y."/>
            <person name="Toyoda A."/>
            <person name="Suzuki Y."/>
            <person name="Arimoto A."/>
            <person name="Ishii H."/>
            <person name="Satoh N."/>
            <person name="Nishiyama T."/>
            <person name="Hasebe M."/>
            <person name="Maruyama T."/>
            <person name="Minagawa J."/>
            <person name="Obokata J."/>
            <person name="Shigenobu S."/>
        </authorList>
    </citation>
    <scope>NUCLEOTIDE SEQUENCE [LARGE SCALE GENOMIC DNA]</scope>
</reference>
<keyword evidence="2" id="KW-1185">Reference proteome</keyword>
<sequence>MFQPADVFNDTSSYTLTINCTDDFEQPVLKTVTVGIITNTPPVFTDNPPGKASVTIDALTTSHNNNEDLYQVQTSDANSDPVFYYMVTSPETSLLEIEYGKTCARMVILRLYRWLENLGLLTEHPVGFRTNNRPDDQLFRLCQNIQDGTLTTTV</sequence>
<proteinExistence type="predicted"/>
<dbReference type="AlphaFoldDB" id="A0AAV4G048"/>
<dbReference type="EMBL" id="BMAT01011724">
    <property type="protein sequence ID" value="GFR77930.1"/>
    <property type="molecule type" value="Genomic_DNA"/>
</dbReference>
<evidence type="ECO:0008006" key="3">
    <source>
        <dbReference type="Google" id="ProtNLM"/>
    </source>
</evidence>
<gene>
    <name evidence="1" type="ORF">ElyMa_005836900</name>
</gene>
<name>A0AAV4G048_9GAST</name>
<evidence type="ECO:0000313" key="2">
    <source>
        <dbReference type="Proteomes" id="UP000762676"/>
    </source>
</evidence>